<protein>
    <submittedName>
        <fullName evidence="1">Uncharacterized protein</fullName>
    </submittedName>
</protein>
<evidence type="ECO:0000313" key="1">
    <source>
        <dbReference type="EMBL" id="JAE21685.1"/>
    </source>
</evidence>
<sequence length="39" mass="4686">MCTRHKYHSQVWTQRTPSIFHTQCTDGFQSVQYKKKAID</sequence>
<dbReference type="EMBL" id="GBRH01176211">
    <property type="protein sequence ID" value="JAE21685.1"/>
    <property type="molecule type" value="Transcribed_RNA"/>
</dbReference>
<proteinExistence type="predicted"/>
<name>A0A0A9G9D3_ARUDO</name>
<organism evidence="1">
    <name type="scientific">Arundo donax</name>
    <name type="common">Giant reed</name>
    <name type="synonym">Donax arundinaceus</name>
    <dbReference type="NCBI Taxonomy" id="35708"/>
    <lineage>
        <taxon>Eukaryota</taxon>
        <taxon>Viridiplantae</taxon>
        <taxon>Streptophyta</taxon>
        <taxon>Embryophyta</taxon>
        <taxon>Tracheophyta</taxon>
        <taxon>Spermatophyta</taxon>
        <taxon>Magnoliopsida</taxon>
        <taxon>Liliopsida</taxon>
        <taxon>Poales</taxon>
        <taxon>Poaceae</taxon>
        <taxon>PACMAD clade</taxon>
        <taxon>Arundinoideae</taxon>
        <taxon>Arundineae</taxon>
        <taxon>Arundo</taxon>
    </lineage>
</organism>
<reference evidence="1" key="2">
    <citation type="journal article" date="2015" name="Data Brief">
        <title>Shoot transcriptome of the giant reed, Arundo donax.</title>
        <authorList>
            <person name="Barrero R.A."/>
            <person name="Guerrero F.D."/>
            <person name="Moolhuijzen P."/>
            <person name="Goolsby J.A."/>
            <person name="Tidwell J."/>
            <person name="Bellgard S.E."/>
            <person name="Bellgard M.I."/>
        </authorList>
    </citation>
    <scope>NUCLEOTIDE SEQUENCE</scope>
    <source>
        <tissue evidence="1">Shoot tissue taken approximately 20 cm above the soil surface</tissue>
    </source>
</reference>
<accession>A0A0A9G9D3</accession>
<dbReference type="AlphaFoldDB" id="A0A0A9G9D3"/>
<reference evidence="1" key="1">
    <citation type="submission" date="2014-09" db="EMBL/GenBank/DDBJ databases">
        <authorList>
            <person name="Magalhaes I.L.F."/>
            <person name="Oliveira U."/>
            <person name="Santos F.R."/>
            <person name="Vidigal T.H.D.A."/>
            <person name="Brescovit A.D."/>
            <person name="Santos A.J."/>
        </authorList>
    </citation>
    <scope>NUCLEOTIDE SEQUENCE</scope>
    <source>
        <tissue evidence="1">Shoot tissue taken approximately 20 cm above the soil surface</tissue>
    </source>
</reference>